<sequence>MKKNDLYMISGTEYKEMTKEILAQSDLWAEIKKKADQKQKNADQMLIGIKPNLVSPTEASYGATTHTEIVAGIIEYLQERSCQHIVMLESSWVGDKTSESMEVCGYDRLVEKYNVPFWDMQLDESSEVDCAGMKLQICSSVRKLDFLINVPVLKGHCQTKITCALKNMKGLIPNKEKRHFHKLGLHKPIAHLNVGIHQDFIVVDNICGDLDFEDGGNPVVMNRILTAKDPVLCDTFVCQMLYYRREEVPYLVMAEELGVGSTDLEHANLIQIRFEKGTKEEEQGSEETASGKDINRKAKEVKDIHKTVWKGWEDVDIPRERKIVELQDAVEEVESCSACYGYLIPALDMLKQEGLFEKLDCKIAVGQGYRGKSGKLGVGNCTCRFEHFVKGCPPTEIEIYEYLKKYLIQ</sequence>
<feature type="domain" description="DUF362" evidence="1">
    <location>
        <begin position="47"/>
        <end position="238"/>
    </location>
</feature>
<gene>
    <name evidence="2" type="ORF">LKD42_14875</name>
</gene>
<dbReference type="EMBL" id="JAJEQE010000094">
    <property type="protein sequence ID" value="MCC2150506.1"/>
    <property type="molecule type" value="Genomic_DNA"/>
</dbReference>
<dbReference type="Proteomes" id="UP001299235">
    <property type="component" value="Unassembled WGS sequence"/>
</dbReference>
<reference evidence="2 3" key="1">
    <citation type="submission" date="2021-10" db="EMBL/GenBank/DDBJ databases">
        <title>Anaerobic single-cell dispensing facilitates the cultivation of human gut bacteria.</title>
        <authorList>
            <person name="Afrizal A."/>
        </authorList>
    </citation>
    <scope>NUCLEOTIDE SEQUENCE [LARGE SCALE GENOMIC DNA]</scope>
    <source>
        <strain evidence="2 3">CLA-AA-H246</strain>
    </source>
</reference>
<keyword evidence="3" id="KW-1185">Reference proteome</keyword>
<name>A0ABS8EZ74_9FIRM</name>
<evidence type="ECO:0000313" key="2">
    <source>
        <dbReference type="EMBL" id="MCC2150506.1"/>
    </source>
</evidence>
<comment type="caution">
    <text evidence="2">The sequence shown here is derived from an EMBL/GenBank/DDBJ whole genome shotgun (WGS) entry which is preliminary data.</text>
</comment>
<organism evidence="2 3">
    <name type="scientific">Hominisplanchenecus faecis</name>
    <dbReference type="NCBI Taxonomy" id="2885351"/>
    <lineage>
        <taxon>Bacteria</taxon>
        <taxon>Bacillati</taxon>
        <taxon>Bacillota</taxon>
        <taxon>Clostridia</taxon>
        <taxon>Lachnospirales</taxon>
        <taxon>Lachnospiraceae</taxon>
        <taxon>Hominisplanchenecus</taxon>
    </lineage>
</organism>
<dbReference type="Pfam" id="PF04015">
    <property type="entry name" value="DUF362"/>
    <property type="match status" value="1"/>
</dbReference>
<evidence type="ECO:0000313" key="3">
    <source>
        <dbReference type="Proteomes" id="UP001299235"/>
    </source>
</evidence>
<dbReference type="RefSeq" id="WP_248836158.1">
    <property type="nucleotide sequence ID" value="NZ_JAJEQE010000094.1"/>
</dbReference>
<dbReference type="InterPro" id="IPR007160">
    <property type="entry name" value="DUF362"/>
</dbReference>
<protein>
    <submittedName>
        <fullName evidence="2">DUF362 domain-containing protein</fullName>
    </submittedName>
</protein>
<evidence type="ECO:0000259" key="1">
    <source>
        <dbReference type="Pfam" id="PF04015"/>
    </source>
</evidence>
<accession>A0ABS8EZ74</accession>
<proteinExistence type="predicted"/>